<gene>
    <name evidence="1" type="ORF">MMF94_12150</name>
</gene>
<sequence length="387" mass="42278">MTNGATRPLRAELAERVAVQGRMASALVELERHPGHALLTSGRLTGETARLWAGIEGELAGLWRDFDDHRRVVDAATAAADGGDLATLRRLLHDPSIEMSRTALPLHERGLTGVPERVEHVDLDTIHRRMEATFDRVSAFVARADSAYRDALARIASPAEQLRDARRIADDLGAEQHALAELTRRLDVVERAATTDPLGSTVDTGPLARDVEGVVERLRVAAAVRDGWPERTARLDAALGELDALRGRMVADRARAAEIVVVTLPPAPPDRRPALRARQAAVLVIDGWPSRAAALDGLLVAVATEADTLRAARELASGLIERRGELRGRYEAYRAKAHRLGRSEQPEILRLEEELRAVLWARPCDLAAATRALAEYQRLLQAEGRTA</sequence>
<name>A0ABS9TD12_9PSEU</name>
<reference evidence="1 2" key="1">
    <citation type="submission" date="2022-03" db="EMBL/GenBank/DDBJ databases">
        <title>Pseudonocardia alaer sp. nov., a novel actinomycete isolated from reed forest soil.</title>
        <authorList>
            <person name="Wang L."/>
        </authorList>
    </citation>
    <scope>NUCLEOTIDE SEQUENCE [LARGE SCALE GENOMIC DNA]</scope>
    <source>
        <strain evidence="1 2">Y-16303</strain>
    </source>
</reference>
<dbReference type="EMBL" id="JAKXMK010000009">
    <property type="protein sequence ID" value="MCH6166435.1"/>
    <property type="molecule type" value="Genomic_DNA"/>
</dbReference>
<proteinExistence type="predicted"/>
<comment type="caution">
    <text evidence="1">The sequence shown here is derived from an EMBL/GenBank/DDBJ whole genome shotgun (WGS) entry which is preliminary data.</text>
</comment>
<organism evidence="1 2">
    <name type="scientific">Pseudonocardia alaniniphila</name>
    <dbReference type="NCBI Taxonomy" id="75291"/>
    <lineage>
        <taxon>Bacteria</taxon>
        <taxon>Bacillati</taxon>
        <taxon>Actinomycetota</taxon>
        <taxon>Actinomycetes</taxon>
        <taxon>Pseudonocardiales</taxon>
        <taxon>Pseudonocardiaceae</taxon>
        <taxon>Pseudonocardia</taxon>
    </lineage>
</organism>
<evidence type="ECO:0000313" key="2">
    <source>
        <dbReference type="Proteomes" id="UP001299970"/>
    </source>
</evidence>
<protein>
    <submittedName>
        <fullName evidence="1">Uncharacterized protein</fullName>
    </submittedName>
</protein>
<evidence type="ECO:0000313" key="1">
    <source>
        <dbReference type="EMBL" id="MCH6166435.1"/>
    </source>
</evidence>
<accession>A0ABS9TD12</accession>
<dbReference type="Proteomes" id="UP001299970">
    <property type="component" value="Unassembled WGS sequence"/>
</dbReference>
<dbReference type="RefSeq" id="WP_241036465.1">
    <property type="nucleotide sequence ID" value="NZ_BAAAJF010000002.1"/>
</dbReference>
<keyword evidence="2" id="KW-1185">Reference proteome</keyword>